<dbReference type="OrthoDB" id="2360412at2759"/>
<organism evidence="3 4">
    <name type="scientific">Funneliformis geosporum</name>
    <dbReference type="NCBI Taxonomy" id="1117311"/>
    <lineage>
        <taxon>Eukaryota</taxon>
        <taxon>Fungi</taxon>
        <taxon>Fungi incertae sedis</taxon>
        <taxon>Mucoromycota</taxon>
        <taxon>Glomeromycotina</taxon>
        <taxon>Glomeromycetes</taxon>
        <taxon>Glomerales</taxon>
        <taxon>Glomeraceae</taxon>
        <taxon>Funneliformis</taxon>
    </lineage>
</organism>
<dbReference type="InterPro" id="IPR017441">
    <property type="entry name" value="Protein_kinase_ATP_BS"/>
</dbReference>
<dbReference type="EMBL" id="CAMKVN010000532">
    <property type="protein sequence ID" value="CAI2168917.1"/>
    <property type="molecule type" value="Genomic_DNA"/>
</dbReference>
<dbReference type="PANTHER" id="PTHR44329">
    <property type="entry name" value="SERINE/THREONINE-PROTEIN KINASE TNNI3K-RELATED"/>
    <property type="match status" value="1"/>
</dbReference>
<keyword evidence="1" id="KW-0067">ATP-binding</keyword>
<evidence type="ECO:0000313" key="3">
    <source>
        <dbReference type="EMBL" id="CAI2168917.1"/>
    </source>
</evidence>
<dbReference type="GO" id="GO:0005524">
    <property type="term" value="F:ATP binding"/>
    <property type="evidence" value="ECO:0007669"/>
    <property type="project" value="UniProtKB-UniRule"/>
</dbReference>
<feature type="domain" description="Protein kinase" evidence="2">
    <location>
        <begin position="184"/>
        <end position="371"/>
    </location>
</feature>
<dbReference type="InterPro" id="IPR000719">
    <property type="entry name" value="Prot_kinase_dom"/>
</dbReference>
<feature type="domain" description="Protein kinase" evidence="2">
    <location>
        <begin position="405"/>
        <end position="875"/>
    </location>
</feature>
<dbReference type="PROSITE" id="PS00107">
    <property type="entry name" value="PROTEIN_KINASE_ATP"/>
    <property type="match status" value="1"/>
</dbReference>
<name>A0A9W4SHP7_9GLOM</name>
<keyword evidence="1" id="KW-0547">Nucleotide-binding</keyword>
<proteinExistence type="predicted"/>
<dbReference type="Proteomes" id="UP001153678">
    <property type="component" value="Unassembled WGS sequence"/>
</dbReference>
<feature type="domain" description="Protein kinase" evidence="2">
    <location>
        <begin position="1"/>
        <end position="188"/>
    </location>
</feature>
<dbReference type="GO" id="GO:0004674">
    <property type="term" value="F:protein serine/threonine kinase activity"/>
    <property type="evidence" value="ECO:0007669"/>
    <property type="project" value="TreeGrafter"/>
</dbReference>
<accession>A0A9W4SHP7</accession>
<evidence type="ECO:0000256" key="1">
    <source>
        <dbReference type="PROSITE-ProRule" id="PRU10141"/>
    </source>
</evidence>
<comment type="caution">
    <text evidence="3">The sequence shown here is derived from an EMBL/GenBank/DDBJ whole genome shotgun (WGS) entry which is preliminary data.</text>
</comment>
<protein>
    <submittedName>
        <fullName evidence="3">11419_t:CDS:1</fullName>
    </submittedName>
</protein>
<dbReference type="InterPro" id="IPR001245">
    <property type="entry name" value="Ser-Thr/Tyr_kinase_cat_dom"/>
</dbReference>
<reference evidence="3" key="1">
    <citation type="submission" date="2022-08" db="EMBL/GenBank/DDBJ databases">
        <authorList>
            <person name="Kallberg Y."/>
            <person name="Tangrot J."/>
            <person name="Rosling A."/>
        </authorList>
    </citation>
    <scope>NUCLEOTIDE SEQUENCE</scope>
    <source>
        <strain evidence="3">Wild A</strain>
    </source>
</reference>
<dbReference type="SUPFAM" id="SSF56112">
    <property type="entry name" value="Protein kinase-like (PK-like)"/>
    <property type="match status" value="5"/>
</dbReference>
<dbReference type="AlphaFoldDB" id="A0A9W4SHP7"/>
<dbReference type="Gene3D" id="1.10.510.10">
    <property type="entry name" value="Transferase(Phosphotransferase) domain 1"/>
    <property type="match status" value="6"/>
</dbReference>
<evidence type="ECO:0000313" key="4">
    <source>
        <dbReference type="Proteomes" id="UP001153678"/>
    </source>
</evidence>
<keyword evidence="4" id="KW-1185">Reference proteome</keyword>
<dbReference type="InterPro" id="IPR011009">
    <property type="entry name" value="Kinase-like_dom_sf"/>
</dbReference>
<evidence type="ECO:0000259" key="2">
    <source>
        <dbReference type="PROSITE" id="PS50011"/>
    </source>
</evidence>
<dbReference type="Pfam" id="PF07714">
    <property type="entry name" value="PK_Tyr_Ser-Thr"/>
    <property type="match status" value="4"/>
</dbReference>
<dbReference type="InterPro" id="IPR051681">
    <property type="entry name" value="Ser/Thr_Kinases-Pseudokinases"/>
</dbReference>
<dbReference type="PRINTS" id="PR00109">
    <property type="entry name" value="TYRKINASE"/>
</dbReference>
<dbReference type="PROSITE" id="PS50011">
    <property type="entry name" value="PROTEIN_KINASE_DOM"/>
    <property type="match status" value="3"/>
</dbReference>
<feature type="binding site" evidence="1">
    <location>
        <position position="434"/>
    </location>
    <ligand>
        <name>ATP</name>
        <dbReference type="ChEBI" id="CHEBI:30616"/>
    </ligand>
</feature>
<sequence>MLLEYANMGNLRDYLGNKRKFSSLQWKDKIKMALDITSGLLCLHSENIIHRDLVKTHSKNILVHNNRLMIADFGLSKIISDEISTNSDFGGLPEYIDPQCYIQENYIRNKKSDIFSLGILLWEITSGRPPFSNIDNRFTLIYQLINSQIREEPVESTPLKYQQLYQKCWNENPALRPENDDGIYKMLLEYANMGNLRDYLGNKRKFSSLQWKDKIKMALDITSGLLCLHSENIIHRDLHSKNILVHNNRLMIADFRSSKKIIEVSTSSKVEGLPAYIDPQCFMQENYIINKKSDIFSLGILLWEITSGRPPFLNIDNRYTLIYQLITSQIREEPVESTPLKYQQLYQKCWNENPALRPESNEVNESLNQLLKSRFINEFKTALIIEDINKMIKVGEISQFDYSEFSNFEEIGNGRFGIVNRADFVSRGIQIALKSLLNRNTRINKDVIADLVKELNIHIHPNIFQFIGITVDNDGDYKLVLEYANGGNLRNYLGNKIIFNSLKWKDKIQMALDITCGLSYLHKNEIIHGNLKINEVATSSRFKGLPEYIDPQCYIQENYESNYKSDIYSLGVLLWEITNSDGYYIMVLEYANEGNLRDYLGNENIFKMLQWKDKVRMSLDIASGLMCLHKEEIIHRDLHSMNILVNNGKLLLADFGLSKHVAETTSNSKTAGFGMIEYIDPQCYKHQEFKRGKKSDIFSLGVILWEITSGHPPFSDTPRHLVYSICNEDFEILDANNCRVYRKPDFHSGNILQGNNNSYISDFGLTGPADKQKSDDRIYGVLPYIAPEVLNGEPYTFASDIYSFGVIMAEYSSGNPPFYDREHDYKLSLDICNGLRPEFGKGTPEFYKILAYRCMNANPNQRLTSDELYDILDFCYKL</sequence>
<gene>
    <name evidence="3" type="ORF">FWILDA_LOCUS3821</name>
</gene>
<dbReference type="Pfam" id="PF00069">
    <property type="entry name" value="Pkinase"/>
    <property type="match status" value="1"/>
</dbReference>